<keyword evidence="1" id="KW-0472">Membrane</keyword>
<reference evidence="2" key="1">
    <citation type="journal article" date="2014" name="Int. J. Syst. Evol. Microbiol.">
        <title>Complete genome sequence of Corynebacterium casei LMG S-19264T (=DSM 44701T), isolated from a smear-ripened cheese.</title>
        <authorList>
            <consortium name="US DOE Joint Genome Institute (JGI-PGF)"/>
            <person name="Walter F."/>
            <person name="Albersmeier A."/>
            <person name="Kalinowski J."/>
            <person name="Ruckert C."/>
        </authorList>
    </citation>
    <scope>NUCLEOTIDE SEQUENCE</scope>
    <source>
        <strain evidence="2">CGMCC 1.15152</strain>
    </source>
</reference>
<gene>
    <name evidence="2" type="ORF">GCM10010915_15710</name>
</gene>
<protein>
    <submittedName>
        <fullName evidence="2">Uncharacterized protein</fullName>
    </submittedName>
</protein>
<keyword evidence="1" id="KW-0812">Transmembrane</keyword>
<keyword evidence="1" id="KW-1133">Transmembrane helix</keyword>
<accession>A0A916YAJ6</accession>
<comment type="caution">
    <text evidence="2">The sequence shown here is derived from an EMBL/GenBank/DDBJ whole genome shotgun (WGS) entry which is preliminary data.</text>
</comment>
<feature type="transmembrane region" description="Helical" evidence="1">
    <location>
        <begin position="21"/>
        <end position="43"/>
    </location>
</feature>
<organism evidence="2 3">
    <name type="scientific">Microbacterium faecale</name>
    <dbReference type="NCBI Taxonomy" id="1804630"/>
    <lineage>
        <taxon>Bacteria</taxon>
        <taxon>Bacillati</taxon>
        <taxon>Actinomycetota</taxon>
        <taxon>Actinomycetes</taxon>
        <taxon>Micrococcales</taxon>
        <taxon>Microbacteriaceae</taxon>
        <taxon>Microbacterium</taxon>
    </lineage>
</organism>
<dbReference type="Proteomes" id="UP000633205">
    <property type="component" value="Unassembled WGS sequence"/>
</dbReference>
<proteinExistence type="predicted"/>
<evidence type="ECO:0000313" key="3">
    <source>
        <dbReference type="Proteomes" id="UP000633205"/>
    </source>
</evidence>
<dbReference type="AlphaFoldDB" id="A0A916YAJ6"/>
<evidence type="ECO:0000256" key="1">
    <source>
        <dbReference type="SAM" id="Phobius"/>
    </source>
</evidence>
<keyword evidence="3" id="KW-1185">Reference proteome</keyword>
<evidence type="ECO:0000313" key="2">
    <source>
        <dbReference type="EMBL" id="GGD35956.1"/>
    </source>
</evidence>
<name>A0A916YAJ6_9MICO</name>
<sequence length="53" mass="5772">MRLDAPSHSRLQEARTVEPSHIIELIVLVLAGIGTVTAIGAMWSLGRHSSYDD</sequence>
<dbReference type="EMBL" id="BMHO01000001">
    <property type="protein sequence ID" value="GGD35956.1"/>
    <property type="molecule type" value="Genomic_DNA"/>
</dbReference>
<reference evidence="2" key="2">
    <citation type="submission" date="2020-09" db="EMBL/GenBank/DDBJ databases">
        <authorList>
            <person name="Sun Q."/>
            <person name="Zhou Y."/>
        </authorList>
    </citation>
    <scope>NUCLEOTIDE SEQUENCE</scope>
    <source>
        <strain evidence="2">CGMCC 1.15152</strain>
    </source>
</reference>